<dbReference type="InterPro" id="IPR042099">
    <property type="entry name" value="ANL_N_sf"/>
</dbReference>
<proteinExistence type="evidence at transcript level"/>
<feature type="domain" description="AMP-binding enzyme C-terminal" evidence="6">
    <location>
        <begin position="454"/>
        <end position="529"/>
    </location>
</feature>
<protein>
    <submittedName>
        <fullName evidence="7">4-coumarate:CoA ligase 3</fullName>
        <ecNumber evidence="7">6.2.1.12</ecNumber>
    </submittedName>
</protein>
<name>A0A0B4L7V8_9MONI</name>
<dbReference type="Pfam" id="PF00501">
    <property type="entry name" value="AMP-binding"/>
    <property type="match status" value="1"/>
</dbReference>
<accession>A0A0B4L7V8</accession>
<dbReference type="InterPro" id="IPR000873">
    <property type="entry name" value="AMP-dep_synth/lig_dom"/>
</dbReference>
<dbReference type="InterPro" id="IPR025110">
    <property type="entry name" value="AMP-bd_C"/>
</dbReference>
<dbReference type="InterPro" id="IPR020845">
    <property type="entry name" value="AMP-binding_CS"/>
</dbReference>
<comment type="similarity">
    <text evidence="1">Belongs to the ATP-dependent AMP-binding enzyme family.</text>
</comment>
<evidence type="ECO:0000313" key="7">
    <source>
        <dbReference type="EMBL" id="AHI15919.1"/>
    </source>
</evidence>
<keyword evidence="3" id="KW-0547">Nucleotide-binding</keyword>
<dbReference type="AlphaFoldDB" id="A0A0B4L7V8"/>
<dbReference type="PROSITE" id="PS00455">
    <property type="entry name" value="AMP_BINDING"/>
    <property type="match status" value="1"/>
</dbReference>
<reference evidence="7" key="1">
    <citation type="submission" date="2013-11" db="EMBL/GenBank/DDBJ databases">
        <authorList>
            <person name="Li S."/>
            <person name="Chang Y."/>
            <person name="Hu B."/>
        </authorList>
    </citation>
    <scope>NUCLEOTIDE SEQUENCE</scope>
</reference>
<dbReference type="PANTHER" id="PTHR24096">
    <property type="entry name" value="LONG-CHAIN-FATTY-ACID--COA LIGASE"/>
    <property type="match status" value="1"/>
</dbReference>
<sequence length="543" mass="59472">MATPSFDPRSFVFSSPRAPIHIPPEVDMLSCLFSLGRRFHHRLAIADASTGQALTFLQLQRHIHSVARALSFVGIKQHDVVLILSPNSVHFPVLFFAIISLGAVATTVNPVCVPSEICKQVTDSKAKLILTVPELSDKAVDAALPIIFIDDCKPNPSPNLGHNPSTMLLSEVIKQAAQHTIPPVKIKQTDTAALLYSSGTTGVSKGVVLSHRNFIASSLQVNFDADLNKETDLTYLCVVPMFHVYGLSIIVFGQLQRGNTIITMPNFNFMLMLQAIETYRITNLPLVPPILLALAKQEVIKKFDLSSVIDLNSGAAPIGKETLEELYQRFEAPDIRQGYGMTETTGVVSVAILKSTKKNYATVGPLVSGMEAVVVDPSSGKRLSPNKQGEFWVRGPNIMQGYLNNPEATTSTLDRDGWLHTGDLGYIDDEGNLYIMDRLKELIKYKGFQVAPAELEALLLMHSEIVDAAVVPFPDDEAGEVPLAYVVRSSGSSLCEQDVIQFVASQVAPYKKVRKVKFIEVIPKSSSGKILRRELTHNSQSKL</sequence>
<dbReference type="Gene3D" id="3.40.50.12780">
    <property type="entry name" value="N-terminal domain of ligase-like"/>
    <property type="match status" value="1"/>
</dbReference>
<keyword evidence="4" id="KW-0067">ATP-binding</keyword>
<evidence type="ECO:0000256" key="2">
    <source>
        <dbReference type="ARBA" id="ARBA00022598"/>
    </source>
</evidence>
<dbReference type="FunFam" id="3.40.50.12780:FF:000003">
    <property type="entry name" value="Long-chain-fatty-acid--CoA ligase FadD"/>
    <property type="match status" value="1"/>
</dbReference>
<evidence type="ECO:0000259" key="6">
    <source>
        <dbReference type="Pfam" id="PF13193"/>
    </source>
</evidence>
<dbReference type="GO" id="GO:0016207">
    <property type="term" value="F:4-coumarate-CoA ligase activity"/>
    <property type="evidence" value="ECO:0007669"/>
    <property type="project" value="UniProtKB-EC"/>
</dbReference>
<dbReference type="InterPro" id="IPR045851">
    <property type="entry name" value="AMP-bd_C_sf"/>
</dbReference>
<dbReference type="Pfam" id="PF13193">
    <property type="entry name" value="AMP-binding_C"/>
    <property type="match status" value="1"/>
</dbReference>
<dbReference type="EC" id="6.2.1.12" evidence="7"/>
<dbReference type="FunFam" id="3.30.300.30:FF:000007">
    <property type="entry name" value="4-coumarate--CoA ligase 2"/>
    <property type="match status" value="1"/>
</dbReference>
<dbReference type="GO" id="GO:0005524">
    <property type="term" value="F:ATP binding"/>
    <property type="evidence" value="ECO:0007669"/>
    <property type="project" value="UniProtKB-KW"/>
</dbReference>
<keyword evidence="2 7" id="KW-0436">Ligase</keyword>
<evidence type="ECO:0000259" key="5">
    <source>
        <dbReference type="Pfam" id="PF00501"/>
    </source>
</evidence>
<dbReference type="PANTHER" id="PTHR24096:SF425">
    <property type="entry name" value="4-COUMARATE--COA LIGASE-LIKE 7"/>
    <property type="match status" value="1"/>
</dbReference>
<dbReference type="EMBL" id="KF836753">
    <property type="protein sequence ID" value="AHI15919.1"/>
    <property type="molecule type" value="mRNA"/>
</dbReference>
<evidence type="ECO:0000256" key="4">
    <source>
        <dbReference type="ARBA" id="ARBA00022840"/>
    </source>
</evidence>
<evidence type="ECO:0000256" key="3">
    <source>
        <dbReference type="ARBA" id="ARBA00022741"/>
    </source>
</evidence>
<evidence type="ECO:0000256" key="1">
    <source>
        <dbReference type="ARBA" id="ARBA00006432"/>
    </source>
</evidence>
<dbReference type="SUPFAM" id="SSF56801">
    <property type="entry name" value="Acetyl-CoA synthetase-like"/>
    <property type="match status" value="1"/>
</dbReference>
<organism evidence="7">
    <name type="scientific">Dryopteris fragrans</name>
    <dbReference type="NCBI Taxonomy" id="239565"/>
    <lineage>
        <taxon>Eukaryota</taxon>
        <taxon>Viridiplantae</taxon>
        <taxon>Streptophyta</taxon>
        <taxon>Embryophyta</taxon>
        <taxon>Tracheophyta</taxon>
        <taxon>Polypodiopsida</taxon>
        <taxon>Polypodiidae</taxon>
        <taxon>Polypodiales</taxon>
        <taxon>Polypodiineae</taxon>
        <taxon>Dryopteridaceae</taxon>
        <taxon>Dryopteridoideae</taxon>
        <taxon>Dryopteris</taxon>
    </lineage>
</organism>
<dbReference type="Gene3D" id="3.30.300.30">
    <property type="match status" value="1"/>
</dbReference>
<feature type="domain" description="AMP-dependent synthetase/ligase" evidence="5">
    <location>
        <begin position="38"/>
        <end position="403"/>
    </location>
</feature>
<dbReference type="CDD" id="cd05904">
    <property type="entry name" value="4CL"/>
    <property type="match status" value="1"/>
</dbReference>